<feature type="region of interest" description="Disordered" evidence="4">
    <location>
        <begin position="104"/>
        <end position="130"/>
    </location>
</feature>
<feature type="region of interest" description="Disordered" evidence="4">
    <location>
        <begin position="2114"/>
        <end position="2161"/>
    </location>
</feature>
<dbReference type="Gene3D" id="3.50.7.10">
    <property type="entry name" value="GroEL"/>
    <property type="match status" value="1"/>
</dbReference>
<feature type="compositionally biased region" description="Basic and acidic residues" evidence="4">
    <location>
        <begin position="1740"/>
        <end position="1754"/>
    </location>
</feature>
<dbReference type="GO" id="GO:0008270">
    <property type="term" value="F:zinc ion binding"/>
    <property type="evidence" value="ECO:0007669"/>
    <property type="project" value="UniProtKB-KW"/>
</dbReference>
<feature type="compositionally biased region" description="Low complexity" evidence="4">
    <location>
        <begin position="1192"/>
        <end position="1202"/>
    </location>
</feature>
<keyword evidence="2" id="KW-0863">Zinc-finger</keyword>
<evidence type="ECO:0000313" key="7">
    <source>
        <dbReference type="Proteomes" id="UP001151582"/>
    </source>
</evidence>
<feature type="region of interest" description="Disordered" evidence="4">
    <location>
        <begin position="2023"/>
        <end position="2061"/>
    </location>
</feature>
<dbReference type="GO" id="GO:0000285">
    <property type="term" value="F:1-phosphatidylinositol-3-phosphate 5-kinase activity"/>
    <property type="evidence" value="ECO:0007669"/>
    <property type="project" value="UniProtKB-EC"/>
</dbReference>
<dbReference type="GO" id="GO:0000329">
    <property type="term" value="C:fungal-type vacuole membrane"/>
    <property type="evidence" value="ECO:0007669"/>
    <property type="project" value="TreeGrafter"/>
</dbReference>
<dbReference type="PANTHER" id="PTHR45748:SF7">
    <property type="entry name" value="1-PHOSPHATIDYLINOSITOL 3-PHOSPHATE 5-KINASE-RELATED"/>
    <property type="match status" value="1"/>
</dbReference>
<keyword evidence="6" id="KW-0808">Transferase</keyword>
<dbReference type="OrthoDB" id="158357at2759"/>
<feature type="compositionally biased region" description="Polar residues" evidence="4">
    <location>
        <begin position="1943"/>
        <end position="1952"/>
    </location>
</feature>
<evidence type="ECO:0000256" key="1">
    <source>
        <dbReference type="ARBA" id="ARBA00022723"/>
    </source>
</evidence>
<feature type="compositionally biased region" description="Polar residues" evidence="4">
    <location>
        <begin position="2031"/>
        <end position="2040"/>
    </location>
</feature>
<dbReference type="SUPFAM" id="SSF52029">
    <property type="entry name" value="GroEL apical domain-like"/>
    <property type="match status" value="1"/>
</dbReference>
<feature type="compositionally biased region" description="Basic and acidic residues" evidence="4">
    <location>
        <begin position="1226"/>
        <end position="1235"/>
    </location>
</feature>
<feature type="compositionally biased region" description="Polar residues" evidence="4">
    <location>
        <begin position="1413"/>
        <end position="1425"/>
    </location>
</feature>
<keyword evidence="7" id="KW-1185">Reference proteome</keyword>
<protein>
    <submittedName>
        <fullName evidence="6">Mitochondrial distribution and morphology protein 12</fullName>
        <ecNumber evidence="6">2.7.1.150</ecNumber>
    </submittedName>
</protein>
<dbReference type="SUPFAM" id="SSF57903">
    <property type="entry name" value="FYVE/PHD zinc finger"/>
    <property type="match status" value="1"/>
</dbReference>
<dbReference type="GO" id="GO:0046854">
    <property type="term" value="P:phosphatidylinositol phosphate biosynthetic process"/>
    <property type="evidence" value="ECO:0007669"/>
    <property type="project" value="TreeGrafter"/>
</dbReference>
<feature type="region of interest" description="Disordered" evidence="4">
    <location>
        <begin position="697"/>
        <end position="719"/>
    </location>
</feature>
<evidence type="ECO:0000313" key="6">
    <source>
        <dbReference type="EMBL" id="KAJ1980613.1"/>
    </source>
</evidence>
<dbReference type="InterPro" id="IPR000306">
    <property type="entry name" value="Znf_FYVE"/>
</dbReference>
<dbReference type="EMBL" id="JANBQB010000160">
    <property type="protein sequence ID" value="KAJ1980613.1"/>
    <property type="molecule type" value="Genomic_DNA"/>
</dbReference>
<dbReference type="Proteomes" id="UP001151582">
    <property type="component" value="Unassembled WGS sequence"/>
</dbReference>
<dbReference type="InterPro" id="IPR027409">
    <property type="entry name" value="GroEL-like_apical_dom_sf"/>
</dbReference>
<dbReference type="Pfam" id="PF01363">
    <property type="entry name" value="FYVE"/>
    <property type="match status" value="1"/>
</dbReference>
<dbReference type="GO" id="GO:0010008">
    <property type="term" value="C:endosome membrane"/>
    <property type="evidence" value="ECO:0007669"/>
    <property type="project" value="TreeGrafter"/>
</dbReference>
<comment type="caution">
    <text evidence="6">The sequence shown here is derived from an EMBL/GenBank/DDBJ whole genome shotgun (WGS) entry which is preliminary data.</text>
</comment>
<feature type="compositionally biased region" description="Polar residues" evidence="4">
    <location>
        <begin position="1824"/>
        <end position="1835"/>
    </location>
</feature>
<keyword evidence="3" id="KW-0862">Zinc</keyword>
<feature type="compositionally biased region" description="Polar residues" evidence="4">
    <location>
        <begin position="1161"/>
        <end position="1174"/>
    </location>
</feature>
<feature type="region of interest" description="Disordered" evidence="4">
    <location>
        <begin position="1728"/>
        <end position="1986"/>
    </location>
</feature>
<feature type="compositionally biased region" description="Polar residues" evidence="4">
    <location>
        <begin position="1501"/>
        <end position="1520"/>
    </location>
</feature>
<dbReference type="EC" id="2.7.1.150" evidence="6"/>
<feature type="region of interest" description="Disordered" evidence="4">
    <location>
        <begin position="306"/>
        <end position="354"/>
    </location>
</feature>
<feature type="compositionally biased region" description="Polar residues" evidence="4">
    <location>
        <begin position="1756"/>
        <end position="1769"/>
    </location>
</feature>
<feature type="region of interest" description="Disordered" evidence="4">
    <location>
        <begin position="1161"/>
        <end position="1261"/>
    </location>
</feature>
<proteinExistence type="predicted"/>
<feature type="compositionally biased region" description="Low complexity" evidence="4">
    <location>
        <begin position="1451"/>
        <end position="1461"/>
    </location>
</feature>
<feature type="domain" description="FYVE zinc finger" evidence="5">
    <location>
        <begin position="47"/>
        <end position="103"/>
    </location>
</feature>
<feature type="compositionally biased region" description="Low complexity" evidence="4">
    <location>
        <begin position="2349"/>
        <end position="2364"/>
    </location>
</feature>
<feature type="compositionally biased region" description="Gly residues" evidence="4">
    <location>
        <begin position="1203"/>
        <end position="1219"/>
    </location>
</feature>
<feature type="region of interest" description="Disordered" evidence="4">
    <location>
        <begin position="2325"/>
        <end position="2377"/>
    </location>
</feature>
<accession>A0A9W8B494</accession>
<feature type="compositionally biased region" description="Acidic residues" evidence="4">
    <location>
        <begin position="1953"/>
        <end position="1966"/>
    </location>
</feature>
<evidence type="ECO:0000256" key="3">
    <source>
        <dbReference type="ARBA" id="ARBA00022833"/>
    </source>
</evidence>
<organism evidence="6 7">
    <name type="scientific">Dimargaris verticillata</name>
    <dbReference type="NCBI Taxonomy" id="2761393"/>
    <lineage>
        <taxon>Eukaryota</taxon>
        <taxon>Fungi</taxon>
        <taxon>Fungi incertae sedis</taxon>
        <taxon>Zoopagomycota</taxon>
        <taxon>Kickxellomycotina</taxon>
        <taxon>Dimargaritomycetes</taxon>
        <taxon>Dimargaritales</taxon>
        <taxon>Dimargaritaceae</taxon>
        <taxon>Dimargaris</taxon>
    </lineage>
</organism>
<dbReference type="Pfam" id="PF00118">
    <property type="entry name" value="Cpn60_TCP1"/>
    <property type="match status" value="1"/>
</dbReference>
<feature type="compositionally biased region" description="Polar residues" evidence="4">
    <location>
        <begin position="1482"/>
        <end position="1491"/>
    </location>
</feature>
<gene>
    <name evidence="6" type="primary">MDM12_1</name>
    <name evidence="6" type="ORF">H4R34_002395</name>
</gene>
<dbReference type="InterPro" id="IPR013083">
    <property type="entry name" value="Znf_RING/FYVE/PHD"/>
</dbReference>
<keyword evidence="1" id="KW-0479">Metal-binding</keyword>
<dbReference type="CDD" id="cd03334">
    <property type="entry name" value="Fab1_TCP"/>
    <property type="match status" value="1"/>
</dbReference>
<feature type="region of interest" description="Disordered" evidence="4">
    <location>
        <begin position="1392"/>
        <end position="1549"/>
    </location>
</feature>
<dbReference type="InterPro" id="IPR002423">
    <property type="entry name" value="Cpn60/GroEL/TCP-1"/>
</dbReference>
<name>A0A9W8B494_9FUNG</name>
<dbReference type="FunFam" id="3.50.7.10:FF:000007">
    <property type="entry name" value="1-phosphatidylinositol 3-phosphate 5-kinase isoform X1"/>
    <property type="match status" value="1"/>
</dbReference>
<dbReference type="InterPro" id="IPR011011">
    <property type="entry name" value="Znf_FYVE_PHD"/>
</dbReference>
<evidence type="ECO:0000256" key="2">
    <source>
        <dbReference type="ARBA" id="ARBA00022771"/>
    </source>
</evidence>
<feature type="non-terminal residue" evidence="6">
    <location>
        <position position="2377"/>
    </location>
</feature>
<dbReference type="PANTHER" id="PTHR45748">
    <property type="entry name" value="1-PHOSPHATIDYLINOSITOL 3-PHOSPHATE 5-KINASE-RELATED"/>
    <property type="match status" value="1"/>
</dbReference>
<feature type="compositionally biased region" description="Low complexity" evidence="4">
    <location>
        <begin position="329"/>
        <end position="349"/>
    </location>
</feature>
<dbReference type="GO" id="GO:0005524">
    <property type="term" value="F:ATP binding"/>
    <property type="evidence" value="ECO:0007669"/>
    <property type="project" value="InterPro"/>
</dbReference>
<evidence type="ECO:0000256" key="4">
    <source>
        <dbReference type="SAM" id="MobiDB-lite"/>
    </source>
</evidence>
<feature type="compositionally biased region" description="Polar residues" evidence="4">
    <location>
        <begin position="2144"/>
        <end position="2156"/>
    </location>
</feature>
<feature type="compositionally biased region" description="Basic and acidic residues" evidence="4">
    <location>
        <begin position="1967"/>
        <end position="1978"/>
    </location>
</feature>
<feature type="compositionally biased region" description="Basic and acidic residues" evidence="4">
    <location>
        <begin position="1799"/>
        <end position="1815"/>
    </location>
</feature>
<evidence type="ECO:0000259" key="5">
    <source>
        <dbReference type="SMART" id="SM00064"/>
    </source>
</evidence>
<dbReference type="Gene3D" id="3.30.40.10">
    <property type="entry name" value="Zinc/RING finger domain, C3HC4 (zinc finger)"/>
    <property type="match status" value="1"/>
</dbReference>
<reference evidence="6" key="1">
    <citation type="submission" date="2022-07" db="EMBL/GenBank/DDBJ databases">
        <title>Phylogenomic reconstructions and comparative analyses of Kickxellomycotina fungi.</title>
        <authorList>
            <person name="Reynolds N.K."/>
            <person name="Stajich J.E."/>
            <person name="Barry K."/>
            <person name="Grigoriev I.V."/>
            <person name="Crous P."/>
            <person name="Smith M.E."/>
        </authorList>
    </citation>
    <scope>NUCLEOTIDE SEQUENCE</scope>
    <source>
        <strain evidence="6">RSA 567</strain>
    </source>
</reference>
<dbReference type="SMART" id="SM00064">
    <property type="entry name" value="FYVE"/>
    <property type="match status" value="1"/>
</dbReference>
<sequence>MDRHRRPTQPSPTVAETVVTTVTTPDIPRQRSAHLMEILQNVKGNRDQPRLWMKDSLAKECFDCQKPFSTLRRKHHCRNCDGSLIRQQGSVRVCDHCLHEITGKQSDQTPGKFQPGSYQSDLTGSLGSPSSLAPAGACRPLAPQHRGSFLTNFGWRPLVAGDDQSDMGHQSGSESAPVVGTGKVAPTPVLPMQDNDASQALLMPLRLTPPKRALGMTSLGGTVDTLRRMLAGDRTPLLAQDIFGALKARPSTSDTDPLPELQRAPFRHAMYSHASTLDDYSAVEAPLTSANEDESDGNEHYTFYTVTSPPRSPALPAMGANRLGSPKRLSSSGRPHSLSLSLAHSPSVSGGRRYSSIKPGTAMLPPMGSDVSLGLFHRPRPPRPYHQPRSATAHVSQELNASSVHHLRRLLGQCLDRFGIESPGQWEPILAKLLLRVATEVETDVRSGDRLDVRPYVKVKKISGGVPQDSQFVAGVVCTKNLAHRKMPQVIRKPRIMILAFPLEYERDVNQFLSIDVVMAQERAYLDMLVNRVLMYLPTLILVEKSVSSMAQSILWDKRIAFASHVKRSVLDLLARLTGADVITSIDELSRDPQLGYCSEMTIQSFQHQYIPGIRRSYMYFHHCPRPLGCTLTLRGTSQHQLMRLKEIMRFMVMVAYNLKLETWLVRDLFALAPTVSTPSTTSASRSFLPSASTALSPSAETHAVEPTGDQPLKDSDTGHEAEVALVPYKRTILSMSPGVTFPPPYLLVQMEEVEDHYYRIRDEYHQFLRERTQQPHLSVPSSLLTGSTPAPTLSSQEEWSDDLRLFHQYENILNEYGSYIRAGESFIQQHTPGMVDPLYHQNLYIFSTIQRLTDLQACHPPEISLVEYYLDSDITLGQYLEEMCFNAASRCPAPPGQCDLPMTQHVRQYIHGSGNVTVSVEDCPPPYSGMEQTLLIWSQCRICHQTTPVVPMSDESWKISFGKFLELLFYGKNIYCRADLCPHTINHHHTISFGLHHLAARFVYTPINLSEVAIPALKLSVNSQINAAIKRRDVESLQSSIQQFWDSVVERIQSFDAWDLVAPDRVLHGRADLAELLKIAESERVYVLQYLAQVNQNTHAADTLSLNAVRTVVQEKVYDWDARFDQFVREYILTERDLRKNAGRRLRHMILGQLGGSNATATASVTAGPSEPSSAKPDASHPSLLLEPTEPGLLDLAPPAGDGAGRPGTVGGDTGGGNTFAVGENRPDKQRDLKLNSSAMPHLPELGESDDDGTSQPDAQTYLASLGPQAIADVNWTLYPVNMDRTLYRRLSQQAMREEYEESAEAISTATSSMASQASLHSYPASMVVPLNQSTDPLWLDEHAVETPAEWGWGPSGPDGDLAPTAAPGLFATKPYRLDRDGSGKDGLYMKSLGSSMPPPGVSNRRAKGTGDQFNLASPISLTTTDDDENDRRVSIDAGGVPLIDHQTSSRRSSSASTKASRARRTAGVMGTSRAAEQGRDSLQSRSRAGNSRVIPLDAQTGSMQPSPRFGQSPTQSVDGGSRPISPHLGKPVAKAERRPSKRVGYDELPSPYSVPAAAAAVGAIGGGRARSRGASRAGPSPKLNPQLDVAEAIKQRRNSAYQSGKPTVMASAAGSALPIRSTTDPTQGASGARYAYRGRSKPTGTRYIGTPGADARWRVSMSRMAHRLHASLGRSPEGKQRLNRLFHTTSKLMGKHSTSRTRLDLYPTAREAVWDDDDDDEEAVEANEVTTESGGRVRQRDGNYKQVRDDGTRSVGTGSSPCTQGYNSLDDEEVKTEAGSLPSQFRRPTRSQSHRAAPRDITNKRRLGDRGTERLIPAPPTRSEQAAFSSTKARPSVRASPGLGARVNGPTNIAIGRIQGPTGREGYSKRAMKAPEGPEPSGIARPHSPFKPGTRRTRLTRLKDSVRQRLPRAMRTEADHAPAPGAMATHGKTRIPMSASMRAQTAIDSQSGEEDGDADQEEVGSDDHSNSDHDDSLLSFGDDPNADEEQLLAVLLGADLFSHSRSPYYMHQPPPYYLGGSLTIKPDSAQHSEQSLPTETIARRQSRPKGSSAARTADALQAPTRLSYITPDLQWDPHFHVPDLAGDDSMALTDGQELPSYSGTSYAGAAIAQKSHHAQGKDQPGLYDTTTDGDDAAMLSPFGQSPTTALTTPQEPALPAAPTEYTTSIIRALSSYLIPALSGVFTPLAYPLPPTAHVLPDSAVVVREDEPSSIIAYTLSSRDFRLQFEAVADAGTIPPTKAATAVGQYGASFPDAAMPLGPSLSKASTFVMPTSSAGNDAYGEKLAEFDHNPITTSTTLMSVPTHGLEAAATRVPTVIVKSSDLSPAHQPPGLSLTEASFGPGSKPTSNTSTAPASPTPNNDPHSAHIMQGLEQ</sequence>